<keyword evidence="2" id="KW-1133">Transmembrane helix</keyword>
<feature type="transmembrane region" description="Helical" evidence="2">
    <location>
        <begin position="253"/>
        <end position="272"/>
    </location>
</feature>
<feature type="transmembrane region" description="Helical" evidence="2">
    <location>
        <begin position="393"/>
        <end position="416"/>
    </location>
</feature>
<dbReference type="Pfam" id="PF07690">
    <property type="entry name" value="MFS_1"/>
    <property type="match status" value="1"/>
</dbReference>
<keyword evidence="5" id="KW-1185">Reference proteome</keyword>
<keyword evidence="2" id="KW-0472">Membrane</keyword>
<feature type="transmembrane region" description="Helical" evidence="2">
    <location>
        <begin position="362"/>
        <end position="381"/>
    </location>
</feature>
<organism evidence="4 5">
    <name type="scientific">Laccaria amethystina LaAM-08-1</name>
    <dbReference type="NCBI Taxonomy" id="1095629"/>
    <lineage>
        <taxon>Eukaryota</taxon>
        <taxon>Fungi</taxon>
        <taxon>Dikarya</taxon>
        <taxon>Basidiomycota</taxon>
        <taxon>Agaricomycotina</taxon>
        <taxon>Agaricomycetes</taxon>
        <taxon>Agaricomycetidae</taxon>
        <taxon>Agaricales</taxon>
        <taxon>Agaricineae</taxon>
        <taxon>Hydnangiaceae</taxon>
        <taxon>Laccaria</taxon>
    </lineage>
</organism>
<evidence type="ECO:0000259" key="3">
    <source>
        <dbReference type="PROSITE" id="PS50850"/>
    </source>
</evidence>
<dbReference type="PANTHER" id="PTHR42910:SF1">
    <property type="entry name" value="MAJOR FACILITATOR SUPERFAMILY (MFS) PROFILE DOMAIN-CONTAINING PROTEIN"/>
    <property type="match status" value="1"/>
</dbReference>
<feature type="transmembrane region" description="Helical" evidence="2">
    <location>
        <begin position="456"/>
        <end position="474"/>
    </location>
</feature>
<feature type="transmembrane region" description="Helical" evidence="2">
    <location>
        <begin position="189"/>
        <end position="211"/>
    </location>
</feature>
<dbReference type="EMBL" id="KN838616">
    <property type="protein sequence ID" value="KIK00920.1"/>
    <property type="molecule type" value="Genomic_DNA"/>
</dbReference>
<gene>
    <name evidence="4" type="ORF">K443DRAFT_678845</name>
</gene>
<feature type="domain" description="Major facilitator superfamily (MFS) profile" evidence="3">
    <location>
        <begin position="99"/>
        <end position="483"/>
    </location>
</feature>
<sequence length="519" mass="56096">MASNDTNQRSVADDPLFPISSQKLSELSSIEHPVVSSQLSAGDLPKSLVTTTAALTVSLPLDLSKVTSLSTHNTDFGFLPIPPQCRYNPDRPHDLPHWKTAVFALASTFSAMNLYYCQPILIQLAEAFHVDYLEVSRIPTLLQAGYAVGLLSLSPLGDLIRRRQLLLVLMFTSGSLSVGLALTKSILSFEILSFFVAISSVTPQVLIPLTADLARPNRRATSIAIVLSGLLMGVLLARVLGGVIAQFSCFRNIYWMGVGGQFLLLFAIYLICPDVPVKNPDLTYLQILFTMLKFAVTEPLLIQGALILFAGSAIFAGFWVTMTFLLAGAPYHYSTLEIGIFGLVGMFGISTAPFVGRLVDGFVPWMATFVSIVLVLMSQVIQTAAGQLNIGAVIVATLVLDLGAQACQVSVTAAVFGIQPEARARLNAVLVFFLFMGQVMGTAVGTELLVNRSYTFSSAIRVSFCVFQFIVLLARGPHVPRKTWFGWAGGMKFRKQSIEKKPISFVGEKGGAIKTDSPA</sequence>
<dbReference type="PROSITE" id="PS50850">
    <property type="entry name" value="MFS"/>
    <property type="match status" value="1"/>
</dbReference>
<dbReference type="InterPro" id="IPR020846">
    <property type="entry name" value="MFS_dom"/>
</dbReference>
<keyword evidence="2" id="KW-0812">Transmembrane</keyword>
<dbReference type="OrthoDB" id="2105912at2759"/>
<comment type="subcellular location">
    <subcellularLocation>
        <location evidence="1">Membrane</location>
        <topology evidence="1">Multi-pass membrane protein</topology>
    </subcellularLocation>
</comment>
<evidence type="ECO:0000313" key="5">
    <source>
        <dbReference type="Proteomes" id="UP000054477"/>
    </source>
</evidence>
<feature type="transmembrane region" description="Helical" evidence="2">
    <location>
        <begin position="165"/>
        <end position="183"/>
    </location>
</feature>
<dbReference type="GO" id="GO:0016020">
    <property type="term" value="C:membrane"/>
    <property type="evidence" value="ECO:0007669"/>
    <property type="project" value="UniProtKB-SubCell"/>
</dbReference>
<feature type="transmembrane region" description="Helical" evidence="2">
    <location>
        <begin position="338"/>
        <end position="355"/>
    </location>
</feature>
<dbReference type="SUPFAM" id="SSF103473">
    <property type="entry name" value="MFS general substrate transporter"/>
    <property type="match status" value="1"/>
</dbReference>
<dbReference type="AlphaFoldDB" id="A0A0C9WR49"/>
<protein>
    <recommendedName>
        <fullName evidence="3">Major facilitator superfamily (MFS) profile domain-containing protein</fullName>
    </recommendedName>
</protein>
<dbReference type="InterPro" id="IPR036259">
    <property type="entry name" value="MFS_trans_sf"/>
</dbReference>
<feature type="transmembrane region" description="Helical" evidence="2">
    <location>
        <begin position="223"/>
        <end position="247"/>
    </location>
</feature>
<dbReference type="PANTHER" id="PTHR42910">
    <property type="entry name" value="TRANSPORTER SCO4007-RELATED"/>
    <property type="match status" value="1"/>
</dbReference>
<dbReference type="GO" id="GO:0022857">
    <property type="term" value="F:transmembrane transporter activity"/>
    <property type="evidence" value="ECO:0007669"/>
    <property type="project" value="InterPro"/>
</dbReference>
<feature type="transmembrane region" description="Helical" evidence="2">
    <location>
        <begin position="300"/>
        <end position="326"/>
    </location>
</feature>
<proteinExistence type="predicted"/>
<feature type="transmembrane region" description="Helical" evidence="2">
    <location>
        <begin position="428"/>
        <end position="450"/>
    </location>
</feature>
<name>A0A0C9WR49_9AGAR</name>
<reference evidence="5" key="2">
    <citation type="submission" date="2015-01" db="EMBL/GenBank/DDBJ databases">
        <title>Evolutionary Origins and Diversification of the Mycorrhizal Mutualists.</title>
        <authorList>
            <consortium name="DOE Joint Genome Institute"/>
            <consortium name="Mycorrhizal Genomics Consortium"/>
            <person name="Kohler A."/>
            <person name="Kuo A."/>
            <person name="Nagy L.G."/>
            <person name="Floudas D."/>
            <person name="Copeland A."/>
            <person name="Barry K.W."/>
            <person name="Cichocki N."/>
            <person name="Veneault-Fourrey C."/>
            <person name="LaButti K."/>
            <person name="Lindquist E.A."/>
            <person name="Lipzen A."/>
            <person name="Lundell T."/>
            <person name="Morin E."/>
            <person name="Murat C."/>
            <person name="Riley R."/>
            <person name="Ohm R."/>
            <person name="Sun H."/>
            <person name="Tunlid A."/>
            <person name="Henrissat B."/>
            <person name="Grigoriev I.V."/>
            <person name="Hibbett D.S."/>
            <person name="Martin F."/>
        </authorList>
    </citation>
    <scope>NUCLEOTIDE SEQUENCE [LARGE SCALE GENOMIC DNA]</scope>
    <source>
        <strain evidence="5">LaAM-08-1</strain>
    </source>
</reference>
<dbReference type="STRING" id="1095629.A0A0C9WR49"/>
<evidence type="ECO:0000256" key="1">
    <source>
        <dbReference type="ARBA" id="ARBA00004141"/>
    </source>
</evidence>
<reference evidence="4 5" key="1">
    <citation type="submission" date="2014-04" db="EMBL/GenBank/DDBJ databases">
        <authorList>
            <consortium name="DOE Joint Genome Institute"/>
            <person name="Kuo A."/>
            <person name="Kohler A."/>
            <person name="Nagy L.G."/>
            <person name="Floudas D."/>
            <person name="Copeland A."/>
            <person name="Barry K.W."/>
            <person name="Cichocki N."/>
            <person name="Veneault-Fourrey C."/>
            <person name="LaButti K."/>
            <person name="Lindquist E.A."/>
            <person name="Lipzen A."/>
            <person name="Lundell T."/>
            <person name="Morin E."/>
            <person name="Murat C."/>
            <person name="Sun H."/>
            <person name="Tunlid A."/>
            <person name="Henrissat B."/>
            <person name="Grigoriev I.V."/>
            <person name="Hibbett D.S."/>
            <person name="Martin F."/>
            <person name="Nordberg H.P."/>
            <person name="Cantor M.N."/>
            <person name="Hua S.X."/>
        </authorList>
    </citation>
    <scope>NUCLEOTIDE SEQUENCE [LARGE SCALE GENOMIC DNA]</scope>
    <source>
        <strain evidence="4 5">LaAM-08-1</strain>
    </source>
</reference>
<dbReference type="Gene3D" id="1.20.1250.20">
    <property type="entry name" value="MFS general substrate transporter like domains"/>
    <property type="match status" value="1"/>
</dbReference>
<dbReference type="HOGENOM" id="CLU_001265_23_3_1"/>
<dbReference type="Proteomes" id="UP000054477">
    <property type="component" value="Unassembled WGS sequence"/>
</dbReference>
<evidence type="ECO:0000313" key="4">
    <source>
        <dbReference type="EMBL" id="KIK00920.1"/>
    </source>
</evidence>
<dbReference type="InterPro" id="IPR011701">
    <property type="entry name" value="MFS"/>
</dbReference>
<dbReference type="CDD" id="cd17324">
    <property type="entry name" value="MFS_NepI_like"/>
    <property type="match status" value="1"/>
</dbReference>
<evidence type="ECO:0000256" key="2">
    <source>
        <dbReference type="SAM" id="Phobius"/>
    </source>
</evidence>
<accession>A0A0C9WR49</accession>